<gene>
    <name evidence="5" type="ORF">CAQU_09065</name>
</gene>
<dbReference type="NCBIfam" id="TIGR00539">
    <property type="entry name" value="hemN_rel"/>
    <property type="match status" value="1"/>
</dbReference>
<sequence>MSPTHQHPQTHTPFGLYLHVPFCASRCGYCDFNTYTPGELGSRLGPDSYLTAARREIALAAQETTRVLGHLPTVDTIFIGGGTPSMIGAQGLSTLIDSVREHFELAPGAEITTESNPESTSPEFFSHLLDAGFSRISLGMQSAAAHVLKVLERRHTPGRAAAAAQEAHTAGFNHINLDIIYGTPGEDDADLELTLDTILNTPVDHVSAYSLIVEDGTAMARKVAKGQLPAPDEDILAHRYTLIDHALRGAGMEWYEVSNWAHPGGECRHNLGYWRGGNWWGIGPGAHSHLDGRRFYNVKHPGRYTDMLTQGHLPIQEHETLDTAARHTEDIMLRLRLREGIEEHHIKPQAAPIIDRHISGGLIHRTQDHGTTRLALTDKGRLLADGIITDILAAED</sequence>
<feature type="domain" description="Radical SAM core" evidence="4">
    <location>
        <begin position="8"/>
        <end position="253"/>
    </location>
</feature>
<dbReference type="GO" id="GO:0005737">
    <property type="term" value="C:cytoplasm"/>
    <property type="evidence" value="ECO:0007669"/>
    <property type="project" value="UniProtKB-SubCell"/>
</dbReference>
<evidence type="ECO:0000256" key="3">
    <source>
        <dbReference type="RuleBase" id="RU364116"/>
    </source>
</evidence>
<name>A0A1L7CH70_9CORY</name>
<keyword evidence="6" id="KW-1185">Reference proteome</keyword>
<dbReference type="PANTHER" id="PTHR13932:SF5">
    <property type="entry name" value="RADICAL S-ADENOSYL METHIONINE DOMAIN-CONTAINING PROTEIN 1, MITOCHONDRIAL"/>
    <property type="match status" value="1"/>
</dbReference>
<evidence type="ECO:0000256" key="1">
    <source>
        <dbReference type="ARBA" id="ARBA00006100"/>
    </source>
</evidence>
<dbReference type="InterPro" id="IPR007197">
    <property type="entry name" value="rSAM"/>
</dbReference>
<dbReference type="SUPFAM" id="SSF102114">
    <property type="entry name" value="Radical SAM enzymes"/>
    <property type="match status" value="1"/>
</dbReference>
<dbReference type="Proteomes" id="UP000185478">
    <property type="component" value="Chromosome"/>
</dbReference>
<dbReference type="CDD" id="cd01335">
    <property type="entry name" value="Radical_SAM"/>
    <property type="match status" value="1"/>
</dbReference>
<dbReference type="SFLD" id="SFLDF00562">
    <property type="entry name" value="HemN-like__clustered_with_heat"/>
    <property type="match status" value="1"/>
</dbReference>
<evidence type="ECO:0000313" key="5">
    <source>
        <dbReference type="EMBL" id="APT85197.1"/>
    </source>
</evidence>
<dbReference type="GO" id="GO:0004109">
    <property type="term" value="F:coproporphyrinogen oxidase activity"/>
    <property type="evidence" value="ECO:0007669"/>
    <property type="project" value="InterPro"/>
</dbReference>
<dbReference type="STRING" id="1431546.CAQU_09065"/>
<dbReference type="SFLD" id="SFLDG01082">
    <property type="entry name" value="B12-binding_domain_containing"/>
    <property type="match status" value="1"/>
</dbReference>
<keyword evidence="3" id="KW-0963">Cytoplasm</keyword>
<dbReference type="GO" id="GO:0051539">
    <property type="term" value="F:4 iron, 4 sulfur cluster binding"/>
    <property type="evidence" value="ECO:0007669"/>
    <property type="project" value="UniProtKB-UniRule"/>
</dbReference>
<keyword evidence="3" id="KW-0143">Chaperone</keyword>
<reference evidence="5 6" key="1">
    <citation type="submission" date="2014-08" db="EMBL/GenBank/DDBJ databases">
        <title>Complete genome sequence of Corynebacterium aquilae S-613T(T) (=DSM 44791(T)), isolated from the choana of a healthy golden eagle.</title>
        <authorList>
            <person name="Ruckert C."/>
            <person name="Albersmeier A."/>
            <person name="Winkler A."/>
            <person name="Kalinowski J."/>
        </authorList>
    </citation>
    <scope>NUCLEOTIDE SEQUENCE [LARGE SCALE GENOMIC DNA]</scope>
    <source>
        <strain evidence="5 6">S-613</strain>
    </source>
</reference>
<dbReference type="SFLD" id="SFLDF00288">
    <property type="entry name" value="HemN-like__clustered_with_nucl"/>
    <property type="match status" value="1"/>
</dbReference>
<dbReference type="Pfam" id="PF04055">
    <property type="entry name" value="Radical_SAM"/>
    <property type="match status" value="1"/>
</dbReference>
<dbReference type="GO" id="GO:0046872">
    <property type="term" value="F:metal ion binding"/>
    <property type="evidence" value="ECO:0007669"/>
    <property type="project" value="UniProtKB-UniRule"/>
</dbReference>
<comment type="function">
    <text evidence="3">Probably acts as a heme chaperone, transferring heme to an unknown acceptor. Binds one molecule of heme per monomer, possibly covalently. Binds 1 [4Fe-4S] cluster. The cluster is coordinated with 3 cysteines and an exchangeable S-adenosyl-L-methionine.</text>
</comment>
<dbReference type="OrthoDB" id="9808022at2"/>
<dbReference type="SFLD" id="SFLDG01065">
    <property type="entry name" value="anaerobic_coproporphyrinogen-I"/>
    <property type="match status" value="1"/>
</dbReference>
<evidence type="ECO:0000259" key="4">
    <source>
        <dbReference type="PROSITE" id="PS51918"/>
    </source>
</evidence>
<keyword evidence="3" id="KW-0949">S-adenosyl-L-methionine</keyword>
<dbReference type="InterPro" id="IPR058240">
    <property type="entry name" value="rSAM_sf"/>
</dbReference>
<dbReference type="Gene3D" id="3.80.30.20">
    <property type="entry name" value="tm_1862 like domain"/>
    <property type="match status" value="1"/>
</dbReference>
<dbReference type="KEGG" id="caqu:CAQU_09065"/>
<dbReference type="EMBL" id="CP009245">
    <property type="protein sequence ID" value="APT85197.1"/>
    <property type="molecule type" value="Genomic_DNA"/>
</dbReference>
<keyword evidence="3" id="KW-0408">Iron</keyword>
<dbReference type="PROSITE" id="PS51918">
    <property type="entry name" value="RADICAL_SAM"/>
    <property type="match status" value="1"/>
</dbReference>
<keyword evidence="3" id="KW-0411">Iron-sulfur</keyword>
<dbReference type="InterPro" id="IPR034505">
    <property type="entry name" value="Coproporphyrinogen-III_oxidase"/>
</dbReference>
<dbReference type="PANTHER" id="PTHR13932">
    <property type="entry name" value="COPROPORPHYRINIGEN III OXIDASE"/>
    <property type="match status" value="1"/>
</dbReference>
<evidence type="ECO:0000313" key="6">
    <source>
        <dbReference type="Proteomes" id="UP000185478"/>
    </source>
</evidence>
<dbReference type="SFLD" id="SFLDS00029">
    <property type="entry name" value="Radical_SAM"/>
    <property type="match status" value="1"/>
</dbReference>
<comment type="subcellular location">
    <subcellularLocation>
        <location evidence="3">Cytoplasm</location>
    </subcellularLocation>
</comment>
<protein>
    <recommendedName>
        <fullName evidence="2 3">Heme chaperone HemW</fullName>
    </recommendedName>
</protein>
<dbReference type="InterPro" id="IPR006638">
    <property type="entry name" value="Elp3/MiaA/NifB-like_rSAM"/>
</dbReference>
<dbReference type="RefSeq" id="WP_075727002.1">
    <property type="nucleotide sequence ID" value="NZ_CP009245.1"/>
</dbReference>
<accession>A0A1L7CH70</accession>
<comment type="similarity">
    <text evidence="1">Belongs to the anaerobic coproporphyrinogen-III oxidase family. HemW subfamily.</text>
</comment>
<keyword evidence="3" id="KW-0479">Metal-binding</keyword>
<evidence type="ECO:0000256" key="2">
    <source>
        <dbReference type="ARBA" id="ARBA00017228"/>
    </source>
</evidence>
<dbReference type="InterPro" id="IPR004559">
    <property type="entry name" value="HemW-like"/>
</dbReference>
<dbReference type="SMART" id="SM00729">
    <property type="entry name" value="Elp3"/>
    <property type="match status" value="1"/>
</dbReference>
<keyword evidence="3" id="KW-0349">Heme</keyword>
<organism evidence="5 6">
    <name type="scientific">Corynebacterium aquilae DSM 44791</name>
    <dbReference type="NCBI Taxonomy" id="1431546"/>
    <lineage>
        <taxon>Bacteria</taxon>
        <taxon>Bacillati</taxon>
        <taxon>Actinomycetota</taxon>
        <taxon>Actinomycetes</taxon>
        <taxon>Mycobacteriales</taxon>
        <taxon>Corynebacteriaceae</taxon>
        <taxon>Corynebacterium</taxon>
    </lineage>
</organism>
<keyword evidence="3" id="KW-0004">4Fe-4S</keyword>
<proteinExistence type="inferred from homology"/>
<dbReference type="AlphaFoldDB" id="A0A1L7CH70"/>
<dbReference type="InterPro" id="IPR023404">
    <property type="entry name" value="rSAM_horseshoe"/>
</dbReference>
<dbReference type="GO" id="GO:0006779">
    <property type="term" value="P:porphyrin-containing compound biosynthetic process"/>
    <property type="evidence" value="ECO:0007669"/>
    <property type="project" value="InterPro"/>
</dbReference>